<dbReference type="SUPFAM" id="SSF48613">
    <property type="entry name" value="Heme oxygenase-like"/>
    <property type="match status" value="1"/>
</dbReference>
<dbReference type="EMBL" id="SMRS01000002">
    <property type="protein sequence ID" value="KAA0875918.1"/>
    <property type="molecule type" value="Genomic_DNA"/>
</dbReference>
<dbReference type="Gene3D" id="1.20.910.10">
    <property type="entry name" value="Heme oxygenase-like"/>
    <property type="match status" value="1"/>
</dbReference>
<sequence length="202" mass="22850">MSCRSLNRRYRQIRSRGDIKMPDEPLLALRQATAPLHQQLDQHRVLKPLMSASLSPAQYAVALASLLRPQQVLEEALQQALTQYYPEYRYALRYPWLQQDLQELGQPCPEASDLNFSIHGETQGIGVLGLLYVLEGSRLGAQVMLKNLRRCALPCAFFASALNSETEGWSGFLQLLRHTPQQDFSAAVETAVDAFHLLLKRM</sequence>
<dbReference type="InterPro" id="IPR016084">
    <property type="entry name" value="Haem_Oase-like_multi-hlx"/>
</dbReference>
<dbReference type="InterPro" id="IPR016053">
    <property type="entry name" value="Haem_Oase-like"/>
</dbReference>
<reference evidence="1 2" key="1">
    <citation type="submission" date="2019-03" db="EMBL/GenBank/DDBJ databases">
        <title>Nitrincola sp. nov. isolated from an Indian soda lake.</title>
        <authorList>
            <person name="Joshi A."/>
            <person name="Thite S.V."/>
            <person name="Joseph N."/>
            <person name="Dhotre D."/>
            <person name="Moorthy M."/>
            <person name="Shouche Y.S."/>
        </authorList>
    </citation>
    <scope>NUCLEOTIDE SEQUENCE [LARGE SCALE GENOMIC DNA]</scope>
    <source>
        <strain evidence="1 2">MEB193</strain>
    </source>
</reference>
<evidence type="ECO:0000313" key="2">
    <source>
        <dbReference type="Proteomes" id="UP000325302"/>
    </source>
</evidence>
<name>A0A5A9W718_9GAMM</name>
<dbReference type="GO" id="GO:0006788">
    <property type="term" value="P:heme oxidation"/>
    <property type="evidence" value="ECO:0007669"/>
    <property type="project" value="InterPro"/>
</dbReference>
<organism evidence="1 2">
    <name type="scientific">Nitrincola tapanii</name>
    <dbReference type="NCBI Taxonomy" id="1708751"/>
    <lineage>
        <taxon>Bacteria</taxon>
        <taxon>Pseudomonadati</taxon>
        <taxon>Pseudomonadota</taxon>
        <taxon>Gammaproteobacteria</taxon>
        <taxon>Oceanospirillales</taxon>
        <taxon>Oceanospirillaceae</taxon>
        <taxon>Nitrincola</taxon>
    </lineage>
</organism>
<dbReference type="CDD" id="cd19166">
    <property type="entry name" value="HemeO-bac"/>
    <property type="match status" value="1"/>
</dbReference>
<dbReference type="AlphaFoldDB" id="A0A5A9W718"/>
<evidence type="ECO:0008006" key="3">
    <source>
        <dbReference type="Google" id="ProtNLM"/>
    </source>
</evidence>
<dbReference type="Proteomes" id="UP000325302">
    <property type="component" value="Unassembled WGS sequence"/>
</dbReference>
<dbReference type="OrthoDB" id="114943at2"/>
<dbReference type="GO" id="GO:0004392">
    <property type="term" value="F:heme oxygenase (decyclizing) activity"/>
    <property type="evidence" value="ECO:0007669"/>
    <property type="project" value="InterPro"/>
</dbReference>
<dbReference type="Pfam" id="PF01126">
    <property type="entry name" value="Heme_oxygenase"/>
    <property type="match status" value="1"/>
</dbReference>
<keyword evidence="2" id="KW-1185">Reference proteome</keyword>
<gene>
    <name evidence="1" type="ORF">E1H14_04310</name>
</gene>
<comment type="caution">
    <text evidence="1">The sequence shown here is derived from an EMBL/GenBank/DDBJ whole genome shotgun (WGS) entry which is preliminary data.</text>
</comment>
<accession>A0A5A9W718</accession>
<protein>
    <recommendedName>
        <fullName evidence="3">Heme oxygenase</fullName>
    </recommendedName>
</protein>
<proteinExistence type="predicted"/>
<evidence type="ECO:0000313" key="1">
    <source>
        <dbReference type="EMBL" id="KAA0875918.1"/>
    </source>
</evidence>